<accession>A0ABQ2B0P8</accession>
<evidence type="ECO:0000256" key="1">
    <source>
        <dbReference type="ARBA" id="ARBA00001947"/>
    </source>
</evidence>
<protein>
    <recommendedName>
        <fullName evidence="6">Alcohol dehydrogenase-like N-terminal domain-containing protein</fullName>
    </recommendedName>
</protein>
<keyword evidence="3" id="KW-0479">Metal-binding</keyword>
<evidence type="ECO:0000313" key="8">
    <source>
        <dbReference type="Proteomes" id="UP000643279"/>
    </source>
</evidence>
<dbReference type="Pfam" id="PF08240">
    <property type="entry name" value="ADH_N"/>
    <property type="match status" value="1"/>
</dbReference>
<evidence type="ECO:0000256" key="2">
    <source>
        <dbReference type="ARBA" id="ARBA00008072"/>
    </source>
</evidence>
<evidence type="ECO:0000259" key="6">
    <source>
        <dbReference type="Pfam" id="PF08240"/>
    </source>
</evidence>
<dbReference type="Proteomes" id="UP000643279">
    <property type="component" value="Unassembled WGS sequence"/>
</dbReference>
<dbReference type="InterPro" id="IPR011032">
    <property type="entry name" value="GroES-like_sf"/>
</dbReference>
<keyword evidence="8" id="KW-1185">Reference proteome</keyword>
<dbReference type="EMBL" id="BMFW01000034">
    <property type="protein sequence ID" value="GGI01433.1"/>
    <property type="molecule type" value="Genomic_DNA"/>
</dbReference>
<comment type="cofactor">
    <cofactor evidence="1">
        <name>Zn(2+)</name>
        <dbReference type="ChEBI" id="CHEBI:29105"/>
    </cofactor>
</comment>
<evidence type="ECO:0000256" key="5">
    <source>
        <dbReference type="ARBA" id="ARBA00023027"/>
    </source>
</evidence>
<keyword evidence="4" id="KW-0862">Zinc</keyword>
<dbReference type="SUPFAM" id="SSF50129">
    <property type="entry name" value="GroES-like"/>
    <property type="match status" value="1"/>
</dbReference>
<proteinExistence type="inferred from homology"/>
<organism evidence="7 8">
    <name type="scientific">Arthrobacter liuii</name>
    <dbReference type="NCBI Taxonomy" id="1476996"/>
    <lineage>
        <taxon>Bacteria</taxon>
        <taxon>Bacillati</taxon>
        <taxon>Actinomycetota</taxon>
        <taxon>Actinomycetes</taxon>
        <taxon>Micrococcales</taxon>
        <taxon>Micrococcaceae</taxon>
        <taxon>Arthrobacter</taxon>
    </lineage>
</organism>
<keyword evidence="5" id="KW-0520">NAD</keyword>
<reference evidence="8" key="1">
    <citation type="journal article" date="2019" name="Int. J. Syst. Evol. Microbiol.">
        <title>The Global Catalogue of Microorganisms (GCM) 10K type strain sequencing project: providing services to taxonomists for standard genome sequencing and annotation.</title>
        <authorList>
            <consortium name="The Broad Institute Genomics Platform"/>
            <consortium name="The Broad Institute Genome Sequencing Center for Infectious Disease"/>
            <person name="Wu L."/>
            <person name="Ma J."/>
        </authorList>
    </citation>
    <scope>NUCLEOTIDE SEQUENCE [LARGE SCALE GENOMIC DNA]</scope>
    <source>
        <strain evidence="8">CGMCC 1.12778</strain>
    </source>
</reference>
<sequence>MKAVVYKGPNDVSVEEIPDAKIEHPADVLVRITSANICGSDLHMYEGRTSFEPGRSFGHENLGEVVETGPAVSKVKVGDRVVLPFNIACGFCKNCERGFTNYCLTMQPEPKLAGAAYGFADMGPYQGGQAEYLRVP</sequence>
<dbReference type="PANTHER" id="PTHR42813">
    <property type="entry name" value="ZINC-TYPE ALCOHOL DEHYDROGENASE-LIKE"/>
    <property type="match status" value="1"/>
</dbReference>
<dbReference type="InterPro" id="IPR013154">
    <property type="entry name" value="ADH-like_N"/>
</dbReference>
<evidence type="ECO:0000256" key="4">
    <source>
        <dbReference type="ARBA" id="ARBA00022833"/>
    </source>
</evidence>
<evidence type="ECO:0000256" key="3">
    <source>
        <dbReference type="ARBA" id="ARBA00022723"/>
    </source>
</evidence>
<feature type="domain" description="Alcohol dehydrogenase-like N-terminal" evidence="6">
    <location>
        <begin position="25"/>
        <end position="136"/>
    </location>
</feature>
<name>A0ABQ2B0P8_9MICC</name>
<comment type="caution">
    <text evidence="7">The sequence shown here is derived from an EMBL/GenBank/DDBJ whole genome shotgun (WGS) entry which is preliminary data.</text>
</comment>
<gene>
    <name evidence="7" type="ORF">GCM10007170_40860</name>
</gene>
<dbReference type="Gene3D" id="3.90.180.10">
    <property type="entry name" value="Medium-chain alcohol dehydrogenases, catalytic domain"/>
    <property type="match status" value="1"/>
</dbReference>
<dbReference type="PANTHER" id="PTHR42813:SF3">
    <property type="entry name" value="GLUTATHIONE-INDEPENDENT FORMALDEHYDE DEHYDROGENASE"/>
    <property type="match status" value="1"/>
</dbReference>
<comment type="similarity">
    <text evidence="2">Belongs to the zinc-containing alcohol dehydrogenase family.</text>
</comment>
<evidence type="ECO:0000313" key="7">
    <source>
        <dbReference type="EMBL" id="GGI01433.1"/>
    </source>
</evidence>
<dbReference type="RefSeq" id="WP_229748623.1">
    <property type="nucleotide sequence ID" value="NZ_BMFW01000034.1"/>
</dbReference>